<feature type="region of interest" description="Disordered" evidence="1">
    <location>
        <begin position="57"/>
        <end position="86"/>
    </location>
</feature>
<gene>
    <name evidence="2" type="ORF">CEXT_278721</name>
</gene>
<dbReference type="EMBL" id="BPLR01019681">
    <property type="protein sequence ID" value="GIX70491.1"/>
    <property type="molecule type" value="Genomic_DNA"/>
</dbReference>
<name>A0AAV4MEM5_CAEEX</name>
<evidence type="ECO:0000313" key="3">
    <source>
        <dbReference type="Proteomes" id="UP001054945"/>
    </source>
</evidence>
<keyword evidence="3" id="KW-1185">Reference proteome</keyword>
<dbReference type="AlphaFoldDB" id="A0AAV4MEM5"/>
<feature type="region of interest" description="Disordered" evidence="1">
    <location>
        <begin position="1"/>
        <end position="22"/>
    </location>
</feature>
<accession>A0AAV4MEM5</accession>
<evidence type="ECO:0000313" key="2">
    <source>
        <dbReference type="EMBL" id="GIX70491.1"/>
    </source>
</evidence>
<comment type="caution">
    <text evidence="2">The sequence shown here is derived from an EMBL/GenBank/DDBJ whole genome shotgun (WGS) entry which is preliminary data.</text>
</comment>
<proteinExistence type="predicted"/>
<protein>
    <submittedName>
        <fullName evidence="2">Uncharacterized protein</fullName>
    </submittedName>
</protein>
<organism evidence="2 3">
    <name type="scientific">Caerostris extrusa</name>
    <name type="common">Bark spider</name>
    <name type="synonym">Caerostris bankana</name>
    <dbReference type="NCBI Taxonomy" id="172846"/>
    <lineage>
        <taxon>Eukaryota</taxon>
        <taxon>Metazoa</taxon>
        <taxon>Ecdysozoa</taxon>
        <taxon>Arthropoda</taxon>
        <taxon>Chelicerata</taxon>
        <taxon>Arachnida</taxon>
        <taxon>Araneae</taxon>
        <taxon>Araneomorphae</taxon>
        <taxon>Entelegynae</taxon>
        <taxon>Araneoidea</taxon>
        <taxon>Araneidae</taxon>
        <taxon>Caerostris</taxon>
    </lineage>
</organism>
<evidence type="ECO:0000256" key="1">
    <source>
        <dbReference type="SAM" id="MobiDB-lite"/>
    </source>
</evidence>
<sequence>MASQRADKRELPDSSHHDDRYGERLKAKLEQQAASIVGRRSNNGGLRSELKTEFADNAKVNGIRQERKERKNFSSTSPVTKDVGPL</sequence>
<reference evidence="2 3" key="1">
    <citation type="submission" date="2021-06" db="EMBL/GenBank/DDBJ databases">
        <title>Caerostris extrusa draft genome.</title>
        <authorList>
            <person name="Kono N."/>
            <person name="Arakawa K."/>
        </authorList>
    </citation>
    <scope>NUCLEOTIDE SEQUENCE [LARGE SCALE GENOMIC DNA]</scope>
</reference>
<dbReference type="Proteomes" id="UP001054945">
    <property type="component" value="Unassembled WGS sequence"/>
</dbReference>